<evidence type="ECO:0000256" key="2">
    <source>
        <dbReference type="ARBA" id="ARBA00022553"/>
    </source>
</evidence>
<evidence type="ECO:0000256" key="8">
    <source>
        <dbReference type="ARBA" id="ARBA00061350"/>
    </source>
</evidence>
<feature type="region of interest" description="Disordered" evidence="9">
    <location>
        <begin position="20"/>
        <end position="47"/>
    </location>
</feature>
<name>A0A9W7M005_HIBTR</name>
<evidence type="ECO:0000256" key="5">
    <source>
        <dbReference type="ARBA" id="ARBA00023125"/>
    </source>
</evidence>
<evidence type="ECO:0000256" key="9">
    <source>
        <dbReference type="SAM" id="MobiDB-lite"/>
    </source>
</evidence>
<comment type="similarity">
    <text evidence="8">Belongs to the HSF family. Class A subfamily.</text>
</comment>
<protein>
    <submittedName>
        <fullName evidence="11">Heat shock transcription factor A2</fullName>
    </submittedName>
</protein>
<evidence type="ECO:0000256" key="1">
    <source>
        <dbReference type="ARBA" id="ARBA00004123"/>
    </source>
</evidence>
<evidence type="ECO:0000313" key="12">
    <source>
        <dbReference type="Proteomes" id="UP001165190"/>
    </source>
</evidence>
<dbReference type="GO" id="GO:0006357">
    <property type="term" value="P:regulation of transcription by RNA polymerase II"/>
    <property type="evidence" value="ECO:0007669"/>
    <property type="project" value="TreeGrafter"/>
</dbReference>
<keyword evidence="3" id="KW-0805">Transcription regulation</keyword>
<evidence type="ECO:0000256" key="6">
    <source>
        <dbReference type="ARBA" id="ARBA00023163"/>
    </source>
</evidence>
<evidence type="ECO:0000259" key="10">
    <source>
        <dbReference type="PROSITE" id="PS00434"/>
    </source>
</evidence>
<keyword evidence="6" id="KW-0804">Transcription</keyword>
<dbReference type="GO" id="GO:0003700">
    <property type="term" value="F:DNA-binding transcription factor activity"/>
    <property type="evidence" value="ECO:0007669"/>
    <property type="project" value="InterPro"/>
</dbReference>
<dbReference type="FunFam" id="1.10.10.10:FF:000057">
    <property type="entry name" value="Heat shock transcription factor 1"/>
    <property type="match status" value="1"/>
</dbReference>
<accession>A0A9W7M005</accession>
<gene>
    <name evidence="11" type="ORF">HRI_002104000</name>
</gene>
<dbReference type="PROSITE" id="PS00434">
    <property type="entry name" value="HSF_DOMAIN"/>
    <property type="match status" value="1"/>
</dbReference>
<dbReference type="PRINTS" id="PR00056">
    <property type="entry name" value="HSFDOMAIN"/>
</dbReference>
<dbReference type="OrthoDB" id="60033at2759"/>
<dbReference type="AlphaFoldDB" id="A0A9W7M005"/>
<dbReference type="EMBL" id="BSYR01000020">
    <property type="protein sequence ID" value="GMI84347.1"/>
    <property type="molecule type" value="Genomic_DNA"/>
</dbReference>
<keyword evidence="4 11" id="KW-0346">Stress response</keyword>
<dbReference type="InterPro" id="IPR036388">
    <property type="entry name" value="WH-like_DNA-bd_sf"/>
</dbReference>
<evidence type="ECO:0000256" key="4">
    <source>
        <dbReference type="ARBA" id="ARBA00023016"/>
    </source>
</evidence>
<reference evidence="11" key="1">
    <citation type="submission" date="2023-05" db="EMBL/GenBank/DDBJ databases">
        <title>Genome and transcriptome analyses reveal genes involved in the formation of fine ridges on petal epidermal cells in Hibiscus trionum.</title>
        <authorList>
            <person name="Koshimizu S."/>
            <person name="Masuda S."/>
            <person name="Ishii T."/>
            <person name="Shirasu K."/>
            <person name="Hoshino A."/>
            <person name="Arita M."/>
        </authorList>
    </citation>
    <scope>NUCLEOTIDE SEQUENCE</scope>
    <source>
        <strain evidence="11">Hamamatsu line</strain>
    </source>
</reference>
<dbReference type="Gene3D" id="1.10.10.10">
    <property type="entry name" value="Winged helix-like DNA-binding domain superfamily/Winged helix DNA-binding domain"/>
    <property type="match status" value="1"/>
</dbReference>
<dbReference type="SUPFAM" id="SSF46785">
    <property type="entry name" value="Winged helix' DNA-binding domain"/>
    <property type="match status" value="1"/>
</dbReference>
<dbReference type="PANTHER" id="PTHR10015:SF338">
    <property type="entry name" value="HEAT STRESS TRANSCRIPTION FACTOR A-2"/>
    <property type="match status" value="1"/>
</dbReference>
<evidence type="ECO:0000256" key="3">
    <source>
        <dbReference type="ARBA" id="ARBA00023015"/>
    </source>
</evidence>
<comment type="subcellular location">
    <subcellularLocation>
        <location evidence="1">Nucleus</location>
    </subcellularLocation>
</comment>
<dbReference type="Proteomes" id="UP001165190">
    <property type="component" value="Unassembled WGS sequence"/>
</dbReference>
<evidence type="ECO:0000256" key="7">
    <source>
        <dbReference type="ARBA" id="ARBA00023242"/>
    </source>
</evidence>
<dbReference type="GO" id="GO:0034605">
    <property type="term" value="P:cellular response to heat"/>
    <property type="evidence" value="ECO:0007669"/>
    <property type="project" value="TreeGrafter"/>
</dbReference>
<proteinExistence type="inferred from homology"/>
<organism evidence="11 12">
    <name type="scientific">Hibiscus trionum</name>
    <name type="common">Flower of an hour</name>
    <dbReference type="NCBI Taxonomy" id="183268"/>
    <lineage>
        <taxon>Eukaryota</taxon>
        <taxon>Viridiplantae</taxon>
        <taxon>Streptophyta</taxon>
        <taxon>Embryophyta</taxon>
        <taxon>Tracheophyta</taxon>
        <taxon>Spermatophyta</taxon>
        <taxon>Magnoliopsida</taxon>
        <taxon>eudicotyledons</taxon>
        <taxon>Gunneridae</taxon>
        <taxon>Pentapetalae</taxon>
        <taxon>rosids</taxon>
        <taxon>malvids</taxon>
        <taxon>Malvales</taxon>
        <taxon>Malvaceae</taxon>
        <taxon>Malvoideae</taxon>
        <taxon>Hibiscus</taxon>
    </lineage>
</organism>
<keyword evidence="2" id="KW-0597">Phosphoprotein</keyword>
<evidence type="ECO:0000313" key="11">
    <source>
        <dbReference type="EMBL" id="GMI84347.1"/>
    </source>
</evidence>
<keyword evidence="5" id="KW-0238">DNA-binding</keyword>
<feature type="domain" description="HSF-type DNA-binding" evidence="10">
    <location>
        <begin position="90"/>
        <end position="114"/>
    </location>
</feature>
<keyword evidence="7" id="KW-0539">Nucleus</keyword>
<dbReference type="GO" id="GO:0000978">
    <property type="term" value="F:RNA polymerase II cis-regulatory region sequence-specific DNA binding"/>
    <property type="evidence" value="ECO:0007669"/>
    <property type="project" value="TreeGrafter"/>
</dbReference>
<dbReference type="Pfam" id="PF00447">
    <property type="entry name" value="HSF_DNA-bind"/>
    <property type="match status" value="1"/>
</dbReference>
<comment type="caution">
    <text evidence="11">The sequence shown here is derived from an EMBL/GenBank/DDBJ whole genome shotgun (WGS) entry which is preliminary data.</text>
</comment>
<dbReference type="PANTHER" id="PTHR10015">
    <property type="entry name" value="HEAT SHOCK TRANSCRIPTION FACTOR"/>
    <property type="match status" value="1"/>
</dbReference>
<dbReference type="InterPro" id="IPR000232">
    <property type="entry name" value="HSF_DNA-bd"/>
</dbReference>
<dbReference type="InterPro" id="IPR036390">
    <property type="entry name" value="WH_DNA-bd_sf"/>
</dbReference>
<dbReference type="SMART" id="SM00415">
    <property type="entry name" value="HSF"/>
    <property type="match status" value="1"/>
</dbReference>
<dbReference type="GO" id="GO:0005634">
    <property type="term" value="C:nucleus"/>
    <property type="evidence" value="ECO:0007669"/>
    <property type="project" value="UniProtKB-SubCell"/>
</dbReference>
<sequence>MEGVVVIKEEETQVTVAVPGTAALSSSSSSSSSNATPQPREGLNEVGPPPFLTKTFEMVEDPSTDSVVSWSKARNSFIVWDYHKFSTTLLPKYFKHSNFSSFVRQLNTYGFRKIDPDRWEFANEGFLGGQKHLLKTIKRRRNLVQSSQHQGGGACVEIGQFGLDEELERLKRDRSVLLAEIVRLRQQQQHSRDRVVAMEERLQSTERKQQQIMSFLAKALRNPTFIQQFAQQRQVPGVEIGRKRRLTASPSVENLQQEAVTVVVDNDQVEEQEELATIGSEIETFFTSAMDNESSSEIKDHITSPMPISSVTNSLGVDDTLWEELINEDLIAGEPNEELVADDRAEVDVLVEDLAANPADWGDDLQELVDQMGYLRSNP</sequence>
<keyword evidence="12" id="KW-1185">Reference proteome</keyword>